<keyword evidence="2" id="KW-1185">Reference proteome</keyword>
<evidence type="ECO:0000313" key="1">
    <source>
        <dbReference type="EMBL" id="RYR13261.1"/>
    </source>
</evidence>
<accession>A0A444ZGS1</accession>
<proteinExistence type="predicted"/>
<sequence length="119" mass="13784">MAKWKNEVGPKINKILIEHVVRGEFLKAMRYRNYNVMVRGLPVDVCVNLLCKEYTSLEWQMIGISYSHACAATKLLHSNIYTYVEESYLKSSQEKIYVNSVISVETHDMHDVNNLTLTN</sequence>
<evidence type="ECO:0008006" key="3">
    <source>
        <dbReference type="Google" id="ProtNLM"/>
    </source>
</evidence>
<protein>
    <recommendedName>
        <fullName evidence="3">Zinc finger PMZ-type domain-containing protein</fullName>
    </recommendedName>
</protein>
<dbReference type="AlphaFoldDB" id="A0A444ZGS1"/>
<evidence type="ECO:0000313" key="2">
    <source>
        <dbReference type="Proteomes" id="UP000289738"/>
    </source>
</evidence>
<name>A0A444ZGS1_ARAHY</name>
<reference evidence="1 2" key="1">
    <citation type="submission" date="2019-01" db="EMBL/GenBank/DDBJ databases">
        <title>Sequencing of cultivated peanut Arachis hypogaea provides insights into genome evolution and oil improvement.</title>
        <authorList>
            <person name="Chen X."/>
        </authorList>
    </citation>
    <scope>NUCLEOTIDE SEQUENCE [LARGE SCALE GENOMIC DNA]</scope>
    <source>
        <strain evidence="2">cv. Fuhuasheng</strain>
        <tissue evidence="1">Leaves</tissue>
    </source>
</reference>
<dbReference type="EMBL" id="SDMP01000014">
    <property type="protein sequence ID" value="RYR13261.1"/>
    <property type="molecule type" value="Genomic_DNA"/>
</dbReference>
<gene>
    <name evidence="1" type="ORF">Ahy_B04g070355</name>
</gene>
<dbReference type="Proteomes" id="UP000289738">
    <property type="component" value="Chromosome B04"/>
</dbReference>
<organism evidence="1 2">
    <name type="scientific">Arachis hypogaea</name>
    <name type="common">Peanut</name>
    <dbReference type="NCBI Taxonomy" id="3818"/>
    <lineage>
        <taxon>Eukaryota</taxon>
        <taxon>Viridiplantae</taxon>
        <taxon>Streptophyta</taxon>
        <taxon>Embryophyta</taxon>
        <taxon>Tracheophyta</taxon>
        <taxon>Spermatophyta</taxon>
        <taxon>Magnoliopsida</taxon>
        <taxon>eudicotyledons</taxon>
        <taxon>Gunneridae</taxon>
        <taxon>Pentapetalae</taxon>
        <taxon>rosids</taxon>
        <taxon>fabids</taxon>
        <taxon>Fabales</taxon>
        <taxon>Fabaceae</taxon>
        <taxon>Papilionoideae</taxon>
        <taxon>50 kb inversion clade</taxon>
        <taxon>dalbergioids sensu lato</taxon>
        <taxon>Dalbergieae</taxon>
        <taxon>Pterocarpus clade</taxon>
        <taxon>Arachis</taxon>
    </lineage>
</organism>
<comment type="caution">
    <text evidence="1">The sequence shown here is derived from an EMBL/GenBank/DDBJ whole genome shotgun (WGS) entry which is preliminary data.</text>
</comment>